<dbReference type="Pfam" id="PF00582">
    <property type="entry name" value="Usp"/>
    <property type="match status" value="1"/>
</dbReference>
<dbReference type="Gene3D" id="3.40.50.620">
    <property type="entry name" value="HUPs"/>
    <property type="match status" value="1"/>
</dbReference>
<dbReference type="InterPro" id="IPR006016">
    <property type="entry name" value="UspA"/>
</dbReference>
<dbReference type="RefSeq" id="WP_209361035.1">
    <property type="nucleotide sequence ID" value="NZ_JAGISH010000006.1"/>
</dbReference>
<comment type="caution">
    <text evidence="2">The sequence shown here is derived from an EMBL/GenBank/DDBJ whole genome shotgun (WGS) entry which is preliminary data.</text>
</comment>
<proteinExistence type="predicted"/>
<dbReference type="Proteomes" id="UP000675940">
    <property type="component" value="Unassembled WGS sequence"/>
</dbReference>
<evidence type="ECO:0000313" key="2">
    <source>
        <dbReference type="EMBL" id="MBP0483078.1"/>
    </source>
</evidence>
<keyword evidence="3" id="KW-1185">Reference proteome</keyword>
<dbReference type="EMBL" id="JAGISH010000006">
    <property type="protein sequence ID" value="MBP0483078.1"/>
    <property type="molecule type" value="Genomic_DNA"/>
</dbReference>
<name>A0A940S0H4_9RHOB</name>
<gene>
    <name evidence="2" type="ORF">J5474_11330</name>
</gene>
<evidence type="ECO:0000259" key="1">
    <source>
        <dbReference type="Pfam" id="PF00582"/>
    </source>
</evidence>
<protein>
    <submittedName>
        <fullName evidence="2">Universal stress protein</fullName>
    </submittedName>
</protein>
<feature type="domain" description="UspA" evidence="1">
    <location>
        <begin position="1"/>
        <end position="137"/>
    </location>
</feature>
<dbReference type="SUPFAM" id="SSF52402">
    <property type="entry name" value="Adenine nucleotide alpha hydrolases-like"/>
    <property type="match status" value="1"/>
</dbReference>
<reference evidence="2" key="1">
    <citation type="submission" date="2021-03" db="EMBL/GenBank/DDBJ databases">
        <title>Sagittula salina sp. nov. strain M10.9X isolated from the marine waste.</title>
        <authorList>
            <person name="Satari L."/>
            <person name="Molina-Menor E."/>
            <person name="Vidal-Verdu A."/>
            <person name="Pascual J."/>
            <person name="Pereto J."/>
            <person name="Porcar M."/>
        </authorList>
    </citation>
    <scope>NUCLEOTIDE SEQUENCE</scope>
    <source>
        <strain evidence="2">M10.9X</strain>
    </source>
</reference>
<organism evidence="2 3">
    <name type="scientific">Sagittula salina</name>
    <dbReference type="NCBI Taxonomy" id="2820268"/>
    <lineage>
        <taxon>Bacteria</taxon>
        <taxon>Pseudomonadati</taxon>
        <taxon>Pseudomonadota</taxon>
        <taxon>Alphaproteobacteria</taxon>
        <taxon>Rhodobacterales</taxon>
        <taxon>Roseobacteraceae</taxon>
        <taxon>Sagittula</taxon>
    </lineage>
</organism>
<dbReference type="CDD" id="cd00293">
    <property type="entry name" value="USP-like"/>
    <property type="match status" value="1"/>
</dbReference>
<dbReference type="AlphaFoldDB" id="A0A940S0H4"/>
<sequence length="138" mass="14568">MFHKIVLPVDLTHADKLGKALGLAAELATRYGAEVCYVGVTANTPGAVARNPKDYSDRLAAFAAEQGHERGINTTSRTIVSHDPSVDTDRHLIEAVKDLGADLVVMATHLPNAGDYIWAGHGASVAAHVGASVFLVRD</sequence>
<accession>A0A940S0H4</accession>
<dbReference type="InterPro" id="IPR014729">
    <property type="entry name" value="Rossmann-like_a/b/a_fold"/>
</dbReference>
<evidence type="ECO:0000313" key="3">
    <source>
        <dbReference type="Proteomes" id="UP000675940"/>
    </source>
</evidence>